<dbReference type="KEGG" id="chk:D4L85_09890"/>
<organism evidence="8 9">
    <name type="scientific">Chryseolinea soli</name>
    <dbReference type="NCBI Taxonomy" id="2321403"/>
    <lineage>
        <taxon>Bacteria</taxon>
        <taxon>Pseudomonadati</taxon>
        <taxon>Bacteroidota</taxon>
        <taxon>Cytophagia</taxon>
        <taxon>Cytophagales</taxon>
        <taxon>Fulvivirgaceae</taxon>
        <taxon>Chryseolinea</taxon>
    </lineage>
</organism>
<dbReference type="HAMAP" id="MF_01930">
    <property type="entry name" value="PurN"/>
    <property type="match status" value="1"/>
</dbReference>
<dbReference type="EC" id="2.1.2.2" evidence="6"/>
<dbReference type="EMBL" id="CP032382">
    <property type="protein sequence ID" value="AYB30868.1"/>
    <property type="molecule type" value="Genomic_DNA"/>
</dbReference>
<dbReference type="OrthoDB" id="9806170at2"/>
<dbReference type="InterPro" id="IPR002376">
    <property type="entry name" value="Formyl_transf_N"/>
</dbReference>
<dbReference type="Gene3D" id="3.40.50.170">
    <property type="entry name" value="Formyl transferase, N-terminal domain"/>
    <property type="match status" value="1"/>
</dbReference>
<feature type="domain" description="Formyl transferase N-terminal" evidence="7">
    <location>
        <begin position="6"/>
        <end position="185"/>
    </location>
</feature>
<accession>A0A385SPH0</accession>
<comment type="similarity">
    <text evidence="4 6">Belongs to the GART family.</text>
</comment>
<evidence type="ECO:0000256" key="1">
    <source>
        <dbReference type="ARBA" id="ARBA00005054"/>
    </source>
</evidence>
<feature type="active site" description="Proton donor" evidence="6">
    <location>
        <position position="107"/>
    </location>
</feature>
<dbReference type="UniPathway" id="UPA00074">
    <property type="reaction ID" value="UER00126"/>
</dbReference>
<proteinExistence type="inferred from homology"/>
<comment type="catalytic activity">
    <reaction evidence="5 6">
        <text>N(1)-(5-phospho-beta-D-ribosyl)glycinamide + (6R)-10-formyltetrahydrofolate = N(2)-formyl-N(1)-(5-phospho-beta-D-ribosyl)glycinamide + (6S)-5,6,7,8-tetrahydrofolate + H(+)</text>
        <dbReference type="Rhea" id="RHEA:15053"/>
        <dbReference type="ChEBI" id="CHEBI:15378"/>
        <dbReference type="ChEBI" id="CHEBI:57453"/>
        <dbReference type="ChEBI" id="CHEBI:143788"/>
        <dbReference type="ChEBI" id="CHEBI:147286"/>
        <dbReference type="ChEBI" id="CHEBI:195366"/>
        <dbReference type="EC" id="2.1.2.2"/>
    </reaction>
</comment>
<keyword evidence="3 6" id="KW-0658">Purine biosynthesis</keyword>
<evidence type="ECO:0000256" key="6">
    <source>
        <dbReference type="HAMAP-Rule" id="MF_01930"/>
    </source>
</evidence>
<dbReference type="PROSITE" id="PS00373">
    <property type="entry name" value="GART"/>
    <property type="match status" value="1"/>
</dbReference>
<dbReference type="GO" id="GO:0006189">
    <property type="term" value="P:'de novo' IMP biosynthetic process"/>
    <property type="evidence" value="ECO:0007669"/>
    <property type="project" value="UniProtKB-UniRule"/>
</dbReference>
<dbReference type="InterPro" id="IPR004607">
    <property type="entry name" value="GART"/>
</dbReference>
<dbReference type="PANTHER" id="PTHR43369:SF2">
    <property type="entry name" value="PHOSPHORIBOSYLGLYCINAMIDE FORMYLTRANSFERASE"/>
    <property type="match status" value="1"/>
</dbReference>
<keyword evidence="9" id="KW-1185">Reference proteome</keyword>
<feature type="site" description="Raises pKa of active site His" evidence="6">
    <location>
        <position position="148"/>
    </location>
</feature>
<feature type="binding site" evidence="6">
    <location>
        <begin position="15"/>
        <end position="17"/>
    </location>
    <ligand>
        <name>N(1)-(5-phospho-beta-D-ribosyl)glycinamide</name>
        <dbReference type="ChEBI" id="CHEBI:143788"/>
    </ligand>
</feature>
<dbReference type="Pfam" id="PF00551">
    <property type="entry name" value="Formyl_trans_N"/>
    <property type="match status" value="1"/>
</dbReference>
<dbReference type="Proteomes" id="UP000266183">
    <property type="component" value="Chromosome"/>
</dbReference>
<dbReference type="SUPFAM" id="SSF53328">
    <property type="entry name" value="Formyltransferase"/>
    <property type="match status" value="1"/>
</dbReference>
<evidence type="ECO:0000256" key="2">
    <source>
        <dbReference type="ARBA" id="ARBA00022679"/>
    </source>
</evidence>
<evidence type="ECO:0000256" key="3">
    <source>
        <dbReference type="ARBA" id="ARBA00022755"/>
    </source>
</evidence>
<evidence type="ECO:0000313" key="9">
    <source>
        <dbReference type="Proteomes" id="UP000266183"/>
    </source>
</evidence>
<dbReference type="GO" id="GO:0004644">
    <property type="term" value="F:phosphoribosylglycinamide formyltransferase activity"/>
    <property type="evidence" value="ECO:0007669"/>
    <property type="project" value="UniProtKB-UniRule"/>
</dbReference>
<evidence type="ECO:0000313" key="8">
    <source>
        <dbReference type="EMBL" id="AYB30868.1"/>
    </source>
</evidence>
<dbReference type="RefSeq" id="WP_119754164.1">
    <property type="nucleotide sequence ID" value="NZ_CP032382.1"/>
</dbReference>
<comment type="function">
    <text evidence="6">Catalyzes the transfer of a formyl group from 10-formyltetrahydrofolate to 5-phospho-ribosyl-glycinamide (GAR), producing 5-phospho-ribosyl-N-formylglycinamide (FGAR) and tetrahydrofolate.</text>
</comment>
<comment type="pathway">
    <text evidence="1 6">Purine metabolism; IMP biosynthesis via de novo pathway; N(2)-formyl-N(1)-(5-phospho-D-ribosyl)glycinamide from N(1)-(5-phospho-D-ribosyl)glycinamide (10-formyl THF route): step 1/1.</text>
</comment>
<gene>
    <name evidence="6" type="primary">purN</name>
    <name evidence="8" type="ORF">D4L85_09890</name>
</gene>
<reference evidence="9" key="1">
    <citation type="submission" date="2018-09" db="EMBL/GenBank/DDBJ databases">
        <title>Chryseolinea sp. KIS68-18 isolated from soil.</title>
        <authorList>
            <person name="Weon H.-Y."/>
            <person name="Kwon S.-W."/>
            <person name="Lee S.A."/>
        </authorList>
    </citation>
    <scope>NUCLEOTIDE SEQUENCE [LARGE SCALE GENOMIC DNA]</scope>
    <source>
        <strain evidence="9">KIS68-18</strain>
    </source>
</reference>
<dbReference type="CDD" id="cd08645">
    <property type="entry name" value="FMT_core_GART"/>
    <property type="match status" value="1"/>
</dbReference>
<feature type="binding site" evidence="6">
    <location>
        <position position="105"/>
    </location>
    <ligand>
        <name>(6R)-10-formyltetrahydrofolate</name>
        <dbReference type="ChEBI" id="CHEBI:195366"/>
    </ligand>
</feature>
<sequence length="193" mass="22072">MPKEFRIAIFASGSGTNAEEIMKHFRHHPRVEVAMLLSNTPEAYALKRAEKFNVPTAVFTRKEYKESQIVLEWLREKQVTHVVLAGFLWLVPHYLTDAFPDRIINIHPSLLPKFGGKGMYGMKVHEAVKEQGETSTGITIHLVNEHYDEGRVIFQISCPVGPQDTPETIAQQVHRLEYAHYPRVIEEWILGSA</sequence>
<feature type="binding site" evidence="6">
    <location>
        <position position="65"/>
    </location>
    <ligand>
        <name>(6R)-10-formyltetrahydrofolate</name>
        <dbReference type="ChEBI" id="CHEBI:195366"/>
    </ligand>
</feature>
<evidence type="ECO:0000256" key="5">
    <source>
        <dbReference type="ARBA" id="ARBA00047664"/>
    </source>
</evidence>
<dbReference type="GO" id="GO:0005829">
    <property type="term" value="C:cytosol"/>
    <property type="evidence" value="ECO:0007669"/>
    <property type="project" value="TreeGrafter"/>
</dbReference>
<comment type="caution">
    <text evidence="6">Lacks conserved residue(s) required for the propagation of feature annotation.</text>
</comment>
<dbReference type="InterPro" id="IPR001555">
    <property type="entry name" value="GART_AS"/>
</dbReference>
<keyword evidence="2 6" id="KW-0808">Transferase</keyword>
<dbReference type="PANTHER" id="PTHR43369">
    <property type="entry name" value="PHOSPHORIBOSYLGLYCINAMIDE FORMYLTRANSFERASE"/>
    <property type="match status" value="1"/>
</dbReference>
<dbReference type="InterPro" id="IPR036477">
    <property type="entry name" value="Formyl_transf_N_sf"/>
</dbReference>
<protein>
    <recommendedName>
        <fullName evidence="6">Phosphoribosylglycinamide formyltransferase</fullName>
        <ecNumber evidence="6">2.1.2.2</ecNumber>
    </recommendedName>
    <alternativeName>
        <fullName evidence="6">5'-phosphoribosylglycinamide transformylase</fullName>
    </alternativeName>
    <alternativeName>
        <fullName evidence="6">GAR transformylase</fullName>
        <shortName evidence="6">GART</shortName>
    </alternativeName>
</protein>
<evidence type="ECO:0000256" key="4">
    <source>
        <dbReference type="ARBA" id="ARBA00038440"/>
    </source>
</evidence>
<evidence type="ECO:0000259" key="7">
    <source>
        <dbReference type="Pfam" id="PF00551"/>
    </source>
</evidence>
<name>A0A385SPH0_9BACT</name>
<dbReference type="AlphaFoldDB" id="A0A385SPH0"/>